<dbReference type="PANTHER" id="PTHR24173">
    <property type="entry name" value="ANKYRIN REPEAT CONTAINING"/>
    <property type="match status" value="1"/>
</dbReference>
<evidence type="ECO:0000256" key="2">
    <source>
        <dbReference type="ARBA" id="ARBA00023043"/>
    </source>
</evidence>
<dbReference type="Pfam" id="PF13606">
    <property type="entry name" value="Ank_3"/>
    <property type="match status" value="1"/>
</dbReference>
<reference evidence="6" key="1">
    <citation type="submission" date="2025-08" db="UniProtKB">
        <authorList>
            <consortium name="RefSeq"/>
        </authorList>
    </citation>
    <scope>IDENTIFICATION</scope>
    <source>
        <tissue evidence="6">Total insect</tissue>
    </source>
</reference>
<feature type="repeat" description="ANK" evidence="3">
    <location>
        <begin position="114"/>
        <end position="146"/>
    </location>
</feature>
<dbReference type="AlphaFoldDB" id="A0A6P8ZNI7"/>
<evidence type="ECO:0000256" key="3">
    <source>
        <dbReference type="PROSITE-ProRule" id="PRU00023"/>
    </source>
</evidence>
<dbReference type="PANTHER" id="PTHR24173:SF74">
    <property type="entry name" value="ANKYRIN REPEAT DOMAIN-CONTAINING PROTEIN 16"/>
    <property type="match status" value="1"/>
</dbReference>
<dbReference type="InterPro" id="IPR002110">
    <property type="entry name" value="Ankyrin_rpt"/>
</dbReference>
<dbReference type="Pfam" id="PF13857">
    <property type="entry name" value="Ank_5"/>
    <property type="match status" value="1"/>
</dbReference>
<accession>A0A6P8ZNI7</accession>
<keyword evidence="2 3" id="KW-0040">ANK repeat</keyword>
<dbReference type="SMART" id="SM00248">
    <property type="entry name" value="ANK"/>
    <property type="match status" value="2"/>
</dbReference>
<dbReference type="Proteomes" id="UP000515158">
    <property type="component" value="Unplaced"/>
</dbReference>
<dbReference type="GeneID" id="117645957"/>
<keyword evidence="4" id="KW-1133">Transmembrane helix</keyword>
<feature type="transmembrane region" description="Helical" evidence="4">
    <location>
        <begin position="36"/>
        <end position="57"/>
    </location>
</feature>
<gene>
    <name evidence="6" type="primary">LOC117645957</name>
</gene>
<dbReference type="PROSITE" id="PS50297">
    <property type="entry name" value="ANK_REP_REGION"/>
    <property type="match status" value="2"/>
</dbReference>
<organism evidence="6">
    <name type="scientific">Thrips palmi</name>
    <name type="common">Melon thrips</name>
    <dbReference type="NCBI Taxonomy" id="161013"/>
    <lineage>
        <taxon>Eukaryota</taxon>
        <taxon>Metazoa</taxon>
        <taxon>Ecdysozoa</taxon>
        <taxon>Arthropoda</taxon>
        <taxon>Hexapoda</taxon>
        <taxon>Insecta</taxon>
        <taxon>Pterygota</taxon>
        <taxon>Neoptera</taxon>
        <taxon>Paraneoptera</taxon>
        <taxon>Thysanoptera</taxon>
        <taxon>Terebrantia</taxon>
        <taxon>Thripoidea</taxon>
        <taxon>Thripidae</taxon>
        <taxon>Thrips</taxon>
    </lineage>
</organism>
<keyword evidence="1" id="KW-0677">Repeat</keyword>
<keyword evidence="5" id="KW-1185">Reference proteome</keyword>
<feature type="repeat" description="ANK" evidence="3">
    <location>
        <begin position="186"/>
        <end position="218"/>
    </location>
</feature>
<evidence type="ECO:0000313" key="5">
    <source>
        <dbReference type="Proteomes" id="UP000515158"/>
    </source>
</evidence>
<keyword evidence="4" id="KW-0472">Membrane</keyword>
<dbReference type="InParanoid" id="A0A6P8ZNI7"/>
<dbReference type="RefSeq" id="XP_034242424.1">
    <property type="nucleotide sequence ID" value="XM_034386533.1"/>
</dbReference>
<proteinExistence type="predicted"/>
<name>A0A6P8ZNI7_THRPL</name>
<sequence length="285" mass="31017">MNATIDLFGYLAAEVREIWWQVEADLLTGLHADPTVLLYGGGVGGAAAVVAMGYLLYRKCTKGPDFSEQTDLAKIHYYAGCPPDPDATNACIELLAKNGHLVNVPLWKHCTVSHGYTPFLRACWNNNFELIQYMINIGADISLSNSDGETAMYLVAYRVSKSSSWDPRALNLLWEKGCSVDDVNVHNNSMLHLAAKAGNATLTRWLLLHGADPDIRNAYGFTPHALALRKGSPAHLTVANTLRIPVTNSVSPCPRFAIEEGGVQMTLFRSVSSPVNGQSDDSVIN</sequence>
<keyword evidence="4" id="KW-0812">Transmembrane</keyword>
<dbReference type="KEGG" id="tpal:117645957"/>
<dbReference type="InterPro" id="IPR036770">
    <property type="entry name" value="Ankyrin_rpt-contain_sf"/>
</dbReference>
<dbReference type="OrthoDB" id="194358at2759"/>
<dbReference type="Gene3D" id="1.25.40.20">
    <property type="entry name" value="Ankyrin repeat-containing domain"/>
    <property type="match status" value="1"/>
</dbReference>
<dbReference type="PROSITE" id="PS50088">
    <property type="entry name" value="ANK_REPEAT"/>
    <property type="match status" value="2"/>
</dbReference>
<dbReference type="SUPFAM" id="SSF48403">
    <property type="entry name" value="Ankyrin repeat"/>
    <property type="match status" value="1"/>
</dbReference>
<evidence type="ECO:0000256" key="4">
    <source>
        <dbReference type="SAM" id="Phobius"/>
    </source>
</evidence>
<protein>
    <submittedName>
        <fullName evidence="6">Histone-lysine N-methyltransferase EHMT1-like</fullName>
    </submittedName>
</protein>
<evidence type="ECO:0000313" key="6">
    <source>
        <dbReference type="RefSeq" id="XP_034242424.1"/>
    </source>
</evidence>
<evidence type="ECO:0000256" key="1">
    <source>
        <dbReference type="ARBA" id="ARBA00022737"/>
    </source>
</evidence>